<proteinExistence type="inferred from homology"/>
<keyword evidence="9 10" id="KW-0119">Carbohydrate metabolism</keyword>
<keyword evidence="6 10" id="KW-0479">Metal-binding</keyword>
<dbReference type="NCBIfam" id="TIGR01449">
    <property type="entry name" value="PGP_bact"/>
    <property type="match status" value="1"/>
</dbReference>
<dbReference type="AlphaFoldDB" id="A0A128F1P3"/>
<dbReference type="GO" id="GO:0046295">
    <property type="term" value="P:glycolate biosynthetic process"/>
    <property type="evidence" value="ECO:0007669"/>
    <property type="project" value="UniProtKB-UniRule"/>
</dbReference>
<dbReference type="InterPro" id="IPR023214">
    <property type="entry name" value="HAD_sf"/>
</dbReference>
<protein>
    <recommendedName>
        <fullName evidence="5 10">Phosphoglycolate phosphatase</fullName>
        <shortName evidence="10">PGP</shortName>
        <shortName evidence="10">PGPase</shortName>
        <ecNumber evidence="5 10">3.1.3.18</ecNumber>
    </recommendedName>
</protein>
<keyword evidence="12" id="KW-1185">Reference proteome</keyword>
<dbReference type="InterPro" id="IPR036412">
    <property type="entry name" value="HAD-like_sf"/>
</dbReference>
<dbReference type="InterPro" id="IPR050155">
    <property type="entry name" value="HAD-like_hydrolase_sf"/>
</dbReference>
<name>A0A128F1P3_9GAMM</name>
<dbReference type="GO" id="GO:0005975">
    <property type="term" value="P:carbohydrate metabolic process"/>
    <property type="evidence" value="ECO:0007669"/>
    <property type="project" value="InterPro"/>
</dbReference>
<dbReference type="PRINTS" id="PR00413">
    <property type="entry name" value="HADHALOGNASE"/>
</dbReference>
<dbReference type="InterPro" id="IPR041492">
    <property type="entry name" value="HAD_2"/>
</dbReference>
<dbReference type="SFLD" id="SFLDG01129">
    <property type="entry name" value="C1.5:_HAD__Beta-PGM__Phosphata"/>
    <property type="match status" value="1"/>
</dbReference>
<dbReference type="HAMAP" id="MF_00495">
    <property type="entry name" value="GPH_hydrolase_bact"/>
    <property type="match status" value="1"/>
</dbReference>
<dbReference type="Proteomes" id="UP000073601">
    <property type="component" value="Unassembled WGS sequence"/>
</dbReference>
<gene>
    <name evidence="11" type="primary">gph_2</name>
    <name evidence="11" type="ORF">GMA8713_01340</name>
</gene>
<evidence type="ECO:0000256" key="10">
    <source>
        <dbReference type="HAMAP-Rule" id="MF_00495"/>
    </source>
</evidence>
<evidence type="ECO:0000256" key="1">
    <source>
        <dbReference type="ARBA" id="ARBA00000830"/>
    </source>
</evidence>
<dbReference type="GO" id="GO:0046872">
    <property type="term" value="F:metal ion binding"/>
    <property type="evidence" value="ECO:0007669"/>
    <property type="project" value="UniProtKB-KW"/>
</dbReference>
<dbReference type="PANTHER" id="PTHR43434:SF1">
    <property type="entry name" value="PHOSPHOGLYCOLATE PHOSPHATASE"/>
    <property type="match status" value="1"/>
</dbReference>
<accession>A0A128F1P3</accession>
<dbReference type="InterPro" id="IPR037512">
    <property type="entry name" value="PGPase_prok"/>
</dbReference>
<feature type="binding site" evidence="10">
    <location>
        <position position="16"/>
    </location>
    <ligand>
        <name>Mg(2+)</name>
        <dbReference type="ChEBI" id="CHEBI:18420"/>
    </ligand>
</feature>
<evidence type="ECO:0000256" key="9">
    <source>
        <dbReference type="ARBA" id="ARBA00023277"/>
    </source>
</evidence>
<dbReference type="GO" id="GO:0008967">
    <property type="term" value="F:phosphoglycolate phosphatase activity"/>
    <property type="evidence" value="ECO:0007669"/>
    <property type="project" value="UniProtKB-UniRule"/>
</dbReference>
<evidence type="ECO:0000256" key="7">
    <source>
        <dbReference type="ARBA" id="ARBA00022801"/>
    </source>
</evidence>
<evidence type="ECO:0000256" key="4">
    <source>
        <dbReference type="ARBA" id="ARBA00006171"/>
    </source>
</evidence>
<dbReference type="GO" id="GO:0005829">
    <property type="term" value="C:cytosol"/>
    <property type="evidence" value="ECO:0007669"/>
    <property type="project" value="TreeGrafter"/>
</dbReference>
<comment type="function">
    <text evidence="10">Specifically catalyzes the dephosphorylation of 2-phosphoglycolate. Is involved in the dissimilation of the intracellular 2-phosphoglycolate formed during the DNA repair of 3'-phosphoglycolate ends, a major class of DNA lesions induced by oxidative stress.</text>
</comment>
<dbReference type="EC" id="3.1.3.18" evidence="5 10"/>
<dbReference type="PANTHER" id="PTHR43434">
    <property type="entry name" value="PHOSPHOGLYCOLATE PHOSPHATASE"/>
    <property type="match status" value="1"/>
</dbReference>
<evidence type="ECO:0000256" key="5">
    <source>
        <dbReference type="ARBA" id="ARBA00013078"/>
    </source>
</evidence>
<dbReference type="Gene3D" id="1.10.150.240">
    <property type="entry name" value="Putative phosphatase, domain 2"/>
    <property type="match status" value="1"/>
</dbReference>
<dbReference type="Pfam" id="PF13419">
    <property type="entry name" value="HAD_2"/>
    <property type="match status" value="1"/>
</dbReference>
<dbReference type="SFLD" id="SFLDS00003">
    <property type="entry name" value="Haloacid_Dehalogenase"/>
    <property type="match status" value="1"/>
</dbReference>
<evidence type="ECO:0000256" key="6">
    <source>
        <dbReference type="ARBA" id="ARBA00022723"/>
    </source>
</evidence>
<comment type="catalytic activity">
    <reaction evidence="1 10">
        <text>2-phosphoglycolate + H2O = glycolate + phosphate</text>
        <dbReference type="Rhea" id="RHEA:14369"/>
        <dbReference type="ChEBI" id="CHEBI:15377"/>
        <dbReference type="ChEBI" id="CHEBI:29805"/>
        <dbReference type="ChEBI" id="CHEBI:43474"/>
        <dbReference type="ChEBI" id="CHEBI:58033"/>
        <dbReference type="EC" id="3.1.3.18"/>
    </reaction>
</comment>
<reference evidence="12" key="1">
    <citation type="submission" date="2016-02" db="EMBL/GenBank/DDBJ databases">
        <authorList>
            <person name="Rodrigo-Torres Lidia"/>
            <person name="Arahal R.David."/>
        </authorList>
    </citation>
    <scope>NUCLEOTIDE SEQUENCE [LARGE SCALE GENOMIC DNA]</scope>
    <source>
        <strain evidence="12">CECT 8713</strain>
    </source>
</reference>
<comment type="pathway">
    <text evidence="3 10">Organic acid metabolism; glycolate biosynthesis; glycolate from 2-phosphoglycolate: step 1/1.</text>
</comment>
<dbReference type="CDD" id="cd16417">
    <property type="entry name" value="HAD_PGPase"/>
    <property type="match status" value="1"/>
</dbReference>
<dbReference type="EMBL" id="FIZY01000009">
    <property type="protein sequence ID" value="CZF80360.1"/>
    <property type="molecule type" value="Genomic_DNA"/>
</dbReference>
<evidence type="ECO:0000313" key="12">
    <source>
        <dbReference type="Proteomes" id="UP000073601"/>
    </source>
</evidence>
<organism evidence="11 12">
    <name type="scientific">Grimontia marina</name>
    <dbReference type="NCBI Taxonomy" id="646534"/>
    <lineage>
        <taxon>Bacteria</taxon>
        <taxon>Pseudomonadati</taxon>
        <taxon>Pseudomonadota</taxon>
        <taxon>Gammaproteobacteria</taxon>
        <taxon>Vibrionales</taxon>
        <taxon>Vibrionaceae</taxon>
        <taxon>Grimontia</taxon>
    </lineage>
</organism>
<feature type="binding site" evidence="10">
    <location>
        <position position="14"/>
    </location>
    <ligand>
        <name>Mg(2+)</name>
        <dbReference type="ChEBI" id="CHEBI:18420"/>
    </ligand>
</feature>
<sequence>MTVNFDDIKYIAFDLDGTLVDSVPDLAEGIRMALADHDLHTVTDNEVRNWIGNGAEIMLKRALSQNVTIKPDIDEALYQKVRERFDFHYANNGHDKTIVYPGVKETLAELKAAGYTLGVVTNKPYQFVPEILTDLNLAQFFTDVIGGDSLPTNKPDPEGLFSLRDKHSLSNENMLMVGDSKNDILAAKNAGYVSVGLTYGYNYGEPISDSAPEFVADHFNQLLTVLSTEKTA</sequence>
<dbReference type="InterPro" id="IPR006439">
    <property type="entry name" value="HAD-SF_hydro_IA"/>
</dbReference>
<dbReference type="FunFam" id="3.40.50.1000:FF:000022">
    <property type="entry name" value="Phosphoglycolate phosphatase"/>
    <property type="match status" value="1"/>
</dbReference>
<dbReference type="NCBIfam" id="TIGR01549">
    <property type="entry name" value="HAD-SF-IA-v1"/>
    <property type="match status" value="1"/>
</dbReference>
<dbReference type="UniPathway" id="UPA00865">
    <property type="reaction ID" value="UER00834"/>
</dbReference>
<dbReference type="SUPFAM" id="SSF56784">
    <property type="entry name" value="HAD-like"/>
    <property type="match status" value="1"/>
</dbReference>
<evidence type="ECO:0000313" key="11">
    <source>
        <dbReference type="EMBL" id="CZF80360.1"/>
    </source>
</evidence>
<keyword evidence="8 10" id="KW-0460">Magnesium</keyword>
<dbReference type="OrthoDB" id="9776368at2"/>
<dbReference type="Gene3D" id="3.40.50.1000">
    <property type="entry name" value="HAD superfamily/HAD-like"/>
    <property type="match status" value="1"/>
</dbReference>
<dbReference type="SFLD" id="SFLDG01135">
    <property type="entry name" value="C1.5.6:_HAD__Beta-PGM__Phospha"/>
    <property type="match status" value="1"/>
</dbReference>
<dbReference type="NCBIfam" id="NF009695">
    <property type="entry name" value="PRK13222.1-2"/>
    <property type="match status" value="1"/>
</dbReference>
<feature type="binding site" evidence="10">
    <location>
        <position position="179"/>
    </location>
    <ligand>
        <name>Mg(2+)</name>
        <dbReference type="ChEBI" id="CHEBI:18420"/>
    </ligand>
</feature>
<keyword evidence="7 10" id="KW-0378">Hydrolase</keyword>
<dbReference type="RefSeq" id="WP_062707094.1">
    <property type="nucleotide sequence ID" value="NZ_CAWRCI010000009.1"/>
</dbReference>
<dbReference type="GO" id="GO:0006281">
    <property type="term" value="P:DNA repair"/>
    <property type="evidence" value="ECO:0007669"/>
    <property type="project" value="TreeGrafter"/>
</dbReference>
<dbReference type="InterPro" id="IPR023198">
    <property type="entry name" value="PGP-like_dom2"/>
</dbReference>
<evidence type="ECO:0000256" key="2">
    <source>
        <dbReference type="ARBA" id="ARBA00001946"/>
    </source>
</evidence>
<comment type="similarity">
    <text evidence="4 10">Belongs to the HAD-like hydrolase superfamily. CbbY/CbbZ/Gph/YieH family.</text>
</comment>
<comment type="cofactor">
    <cofactor evidence="2 10">
        <name>Mg(2+)</name>
        <dbReference type="ChEBI" id="CHEBI:18420"/>
    </cofactor>
</comment>
<evidence type="ECO:0000256" key="3">
    <source>
        <dbReference type="ARBA" id="ARBA00004818"/>
    </source>
</evidence>
<evidence type="ECO:0000256" key="8">
    <source>
        <dbReference type="ARBA" id="ARBA00022842"/>
    </source>
</evidence>
<feature type="active site" description="Nucleophile" evidence="10">
    <location>
        <position position="14"/>
    </location>
</feature>